<reference evidence="5 6" key="1">
    <citation type="submission" date="2022-05" db="EMBL/GenBank/DDBJ databases">
        <authorList>
            <consortium name="Genoscope - CEA"/>
            <person name="William W."/>
        </authorList>
    </citation>
    <scope>NUCLEOTIDE SEQUENCE [LARGE SCALE GENOMIC DNA]</scope>
</reference>
<dbReference type="PANTHER" id="PTHR48169">
    <property type="entry name" value="DED DOMAIN-CONTAINING PROTEIN"/>
    <property type="match status" value="1"/>
</dbReference>
<evidence type="ECO:0000256" key="1">
    <source>
        <dbReference type="ARBA" id="ARBA00022703"/>
    </source>
</evidence>
<accession>A0ABN8S8T8</accession>
<dbReference type="SMART" id="SM00031">
    <property type="entry name" value="DED"/>
    <property type="match status" value="2"/>
</dbReference>
<sequence>MSAIEYNNLLFKVRRRVNELNAVEQLLFMCRGKVAPRTEENLQDVVYLFEELEEKEYLGPDKLDILKDLLEGLEEWSLLENVEKFETKRREYDGLLEQIIQALDELNDLERLVSICKGKIPHDRQSSIHDVRSLFEALKNNNCLGVNHLSILKAILTQTEKRDLLEKVNEFEERRTLENNFERRKAQAAAIVSSARGVLNIKTVFKVAAGGLVLTSAYQLLRRGCTYEQLLTAVNTCVLPAGARLLQIAEGSVYLKVQAESLTAIDHLWRLYKNGTLKKRLQALFITDEMKDLAGGGQVEVTVIIDEDEYEKSRNELATVEAQDEPDGDEGRRLQYLSQEKFSYITNYIEQTRDTDVHSVSTDDDSGKPGSSSAPSELGFEDTSDSTSKLCLKDLSKEVTEELTSRLNSNEYVLNQFYRSFGLDPVLLHHGRDRRDILSIFPDTPVKLLNEVFEALKLYDFAEFLEKATKPRTLRPAFPLKEIEKLSKANRPIKVYSKVEVLMIDFCEANEPTVGNDAAAKVGSFFKTLDSQNEITSLTLKISAELSEDLETLMMCKREEERDETIAEKREADWFGKKQLRKWYGRRAQMERSYGVMEHDEREVGIQNKKPEQRFVSNTDEELLSEFRKEEPAMTNEVKMLTEKRDQWKMERKRLIERQIKQKEEEIKKEIEKFEMVLSTVIDKWRDLQANDE</sequence>
<keyword evidence="2" id="KW-0175">Coiled coil</keyword>
<feature type="domain" description="DED" evidence="4">
    <location>
        <begin position="91"/>
        <end position="170"/>
    </location>
</feature>
<dbReference type="PROSITE" id="PS50168">
    <property type="entry name" value="DED"/>
    <property type="match status" value="2"/>
</dbReference>
<dbReference type="SUPFAM" id="SSF47986">
    <property type="entry name" value="DEATH domain"/>
    <property type="match status" value="2"/>
</dbReference>
<dbReference type="InterPro" id="IPR001875">
    <property type="entry name" value="DED_dom"/>
</dbReference>
<evidence type="ECO:0000259" key="4">
    <source>
        <dbReference type="PROSITE" id="PS50168"/>
    </source>
</evidence>
<dbReference type="Gene3D" id="1.10.533.10">
    <property type="entry name" value="Death Domain, Fas"/>
    <property type="match status" value="2"/>
</dbReference>
<dbReference type="PANTHER" id="PTHR48169:SF7">
    <property type="entry name" value="CASPASE 10"/>
    <property type="match status" value="1"/>
</dbReference>
<organism evidence="5 6">
    <name type="scientific">Porites lobata</name>
    <dbReference type="NCBI Taxonomy" id="104759"/>
    <lineage>
        <taxon>Eukaryota</taxon>
        <taxon>Metazoa</taxon>
        <taxon>Cnidaria</taxon>
        <taxon>Anthozoa</taxon>
        <taxon>Hexacorallia</taxon>
        <taxon>Scleractinia</taxon>
        <taxon>Fungiina</taxon>
        <taxon>Poritidae</taxon>
        <taxon>Porites</taxon>
    </lineage>
</organism>
<keyword evidence="6" id="KW-1185">Reference proteome</keyword>
<dbReference type="Proteomes" id="UP001159405">
    <property type="component" value="Unassembled WGS sequence"/>
</dbReference>
<dbReference type="EMBL" id="CALNXK010000579">
    <property type="protein sequence ID" value="CAH3187944.1"/>
    <property type="molecule type" value="Genomic_DNA"/>
</dbReference>
<evidence type="ECO:0000256" key="2">
    <source>
        <dbReference type="SAM" id="Coils"/>
    </source>
</evidence>
<comment type="caution">
    <text evidence="5">The sequence shown here is derived from an EMBL/GenBank/DDBJ whole genome shotgun (WGS) entry which is preliminary data.</text>
</comment>
<gene>
    <name evidence="5" type="ORF">PLOB_00038563</name>
</gene>
<dbReference type="Pfam" id="PF01335">
    <property type="entry name" value="DED"/>
    <property type="match status" value="2"/>
</dbReference>
<feature type="coiled-coil region" evidence="2">
    <location>
        <begin position="638"/>
        <end position="673"/>
    </location>
</feature>
<protein>
    <recommendedName>
        <fullName evidence="4">DED domain-containing protein</fullName>
    </recommendedName>
</protein>
<feature type="domain" description="DED" evidence="4">
    <location>
        <begin position="5"/>
        <end position="84"/>
    </location>
</feature>
<feature type="non-terminal residue" evidence="5">
    <location>
        <position position="693"/>
    </location>
</feature>
<dbReference type="InterPro" id="IPR011029">
    <property type="entry name" value="DEATH-like_dom_sf"/>
</dbReference>
<keyword evidence="1" id="KW-0053">Apoptosis</keyword>
<evidence type="ECO:0000256" key="3">
    <source>
        <dbReference type="SAM" id="MobiDB-lite"/>
    </source>
</evidence>
<name>A0ABN8S8T8_9CNID</name>
<evidence type="ECO:0000313" key="5">
    <source>
        <dbReference type="EMBL" id="CAH3187944.1"/>
    </source>
</evidence>
<proteinExistence type="predicted"/>
<evidence type="ECO:0000313" key="6">
    <source>
        <dbReference type="Proteomes" id="UP001159405"/>
    </source>
</evidence>
<feature type="region of interest" description="Disordered" evidence="3">
    <location>
        <begin position="355"/>
        <end position="385"/>
    </location>
</feature>